<reference evidence="3" key="1">
    <citation type="journal article" date="2011" name="MBio">
        <title>Novel metabolic attributes of the genus Cyanothece, comprising a group of unicellular nitrogen-fixing Cyanobacteria.</title>
        <authorList>
            <person name="Bandyopadhyay A."/>
            <person name="Elvitigala T."/>
            <person name="Welsh E."/>
            <person name="Stockel J."/>
            <person name="Liberton M."/>
            <person name="Min H."/>
            <person name="Sherman L.A."/>
            <person name="Pakrasi H.B."/>
        </authorList>
    </citation>
    <scope>NUCLEOTIDE SEQUENCE [LARGE SCALE GENOMIC DNA]</scope>
    <source>
        <strain evidence="3">PCC 7424</strain>
    </source>
</reference>
<protein>
    <submittedName>
        <fullName evidence="2">Uncharacterized protein</fullName>
    </submittedName>
</protein>
<dbReference type="PANTHER" id="PTHR36383:SF1">
    <property type="entry name" value="PROTEIN, PUTATIVE-RELATED"/>
    <property type="match status" value="1"/>
</dbReference>
<keyword evidence="1" id="KW-0812">Transmembrane</keyword>
<dbReference type="EMBL" id="CP001291">
    <property type="protein sequence ID" value="ACK69491.1"/>
    <property type="molecule type" value="Genomic_DNA"/>
</dbReference>
<evidence type="ECO:0000313" key="2">
    <source>
        <dbReference type="EMBL" id="ACK69491.1"/>
    </source>
</evidence>
<keyword evidence="1" id="KW-0472">Membrane</keyword>
<name>B7KJP2_GLOC7</name>
<dbReference type="eggNOG" id="ENOG503305C">
    <property type="taxonomic scope" value="Bacteria"/>
</dbReference>
<dbReference type="AlphaFoldDB" id="B7KJP2"/>
<dbReference type="OrthoDB" id="465452at2"/>
<evidence type="ECO:0000256" key="1">
    <source>
        <dbReference type="SAM" id="Phobius"/>
    </source>
</evidence>
<feature type="transmembrane region" description="Helical" evidence="1">
    <location>
        <begin position="12"/>
        <end position="41"/>
    </location>
</feature>
<keyword evidence="1" id="KW-1133">Transmembrane helix</keyword>
<dbReference type="HOGENOM" id="CLU_119239_1_0_3"/>
<organism evidence="2 3">
    <name type="scientific">Gloeothece citriformis (strain PCC 7424)</name>
    <name type="common">Cyanothece sp. (strain PCC 7424)</name>
    <dbReference type="NCBI Taxonomy" id="65393"/>
    <lineage>
        <taxon>Bacteria</taxon>
        <taxon>Bacillati</taxon>
        <taxon>Cyanobacteriota</taxon>
        <taxon>Cyanophyceae</taxon>
        <taxon>Oscillatoriophycideae</taxon>
        <taxon>Chroococcales</taxon>
        <taxon>Aphanothecaceae</taxon>
        <taxon>Gloeothece</taxon>
        <taxon>Gloeothece citriformis</taxon>
    </lineage>
</organism>
<dbReference type="Proteomes" id="UP000002384">
    <property type="component" value="Chromosome"/>
</dbReference>
<accession>B7KJP2</accession>
<sequence length="138" mass="15051">MSNLERIESIKAGVMGAVSFTVAYLLATLVNSLSFSVAVVFLGVSPLLKLAIAALSGFLFGITYRYIIRSDQNSHLKDGAVLAFGLVRGLAPIESGSFLVDDVWWLSFVAVESLICFAIARVCLDFAIDRRWINPFQS</sequence>
<gene>
    <name evidence="2" type="ordered locus">PCC7424_1037</name>
</gene>
<keyword evidence="3" id="KW-1185">Reference proteome</keyword>
<dbReference type="KEGG" id="cyc:PCC7424_1037"/>
<evidence type="ECO:0000313" key="3">
    <source>
        <dbReference type="Proteomes" id="UP000002384"/>
    </source>
</evidence>
<proteinExistence type="predicted"/>
<dbReference type="STRING" id="65393.PCC7424_1037"/>
<dbReference type="RefSeq" id="WP_012598437.1">
    <property type="nucleotide sequence ID" value="NC_011729.1"/>
</dbReference>
<dbReference type="PANTHER" id="PTHR36383">
    <property type="entry name" value="OS09G0529350 PROTEIN"/>
    <property type="match status" value="1"/>
</dbReference>
<feature type="transmembrane region" description="Helical" evidence="1">
    <location>
        <begin position="47"/>
        <end position="67"/>
    </location>
</feature>